<protein>
    <submittedName>
        <fullName evidence="2">CopG family transcriptional regulator</fullName>
    </submittedName>
</protein>
<dbReference type="Pfam" id="PF01402">
    <property type="entry name" value="RHH_1"/>
    <property type="match status" value="1"/>
</dbReference>
<evidence type="ECO:0000313" key="2">
    <source>
        <dbReference type="EMBL" id="PZR05777.1"/>
    </source>
</evidence>
<dbReference type="InterPro" id="IPR002145">
    <property type="entry name" value="CopG"/>
</dbReference>
<evidence type="ECO:0000313" key="3">
    <source>
        <dbReference type="Proteomes" id="UP000249432"/>
    </source>
</evidence>
<dbReference type="GO" id="GO:0006355">
    <property type="term" value="P:regulation of DNA-templated transcription"/>
    <property type="evidence" value="ECO:0007669"/>
    <property type="project" value="InterPro"/>
</dbReference>
<feature type="domain" description="Ribbon-helix-helix protein CopG" evidence="1">
    <location>
        <begin position="44"/>
        <end position="76"/>
    </location>
</feature>
<gene>
    <name evidence="2" type="ORF">DI525_03395</name>
</gene>
<dbReference type="CDD" id="cd21631">
    <property type="entry name" value="RHH_CopG_NikR-like"/>
    <property type="match status" value="1"/>
</dbReference>
<proteinExistence type="predicted"/>
<name>A0A2W5SVR8_9CORY</name>
<dbReference type="AlphaFoldDB" id="A0A2W5SVR8"/>
<dbReference type="Proteomes" id="UP000249432">
    <property type="component" value="Unassembled WGS sequence"/>
</dbReference>
<dbReference type="RefSeq" id="WP_303734392.1">
    <property type="nucleotide sequence ID" value="NZ_QFRA01000005.1"/>
</dbReference>
<comment type="caution">
    <text evidence="2">The sequence shown here is derived from an EMBL/GenBank/DDBJ whole genome shotgun (WGS) entry which is preliminary data.</text>
</comment>
<sequence>MPVCLTDDQLATYVAEAEDGYDVNRLITRGRGYHGQGIRPTHGVTVHLTAAELVALDQLADRLNMNHSEAIRYAITRSQPEA</sequence>
<reference evidence="2 3" key="1">
    <citation type="submission" date="2017-08" db="EMBL/GenBank/DDBJ databases">
        <title>Infants hospitalized years apart are colonized by the same room-sourced microbial strains.</title>
        <authorList>
            <person name="Brooks B."/>
            <person name="Olm M.R."/>
            <person name="Firek B.A."/>
            <person name="Baker R."/>
            <person name="Thomas B.C."/>
            <person name="Morowitz M.J."/>
            <person name="Banfield J.F."/>
        </authorList>
    </citation>
    <scope>NUCLEOTIDE SEQUENCE [LARGE SCALE GENOMIC DNA]</scope>
    <source>
        <strain evidence="2">S2_003_000_R1_3</strain>
    </source>
</reference>
<dbReference type="EMBL" id="QFRA01000005">
    <property type="protein sequence ID" value="PZR05777.1"/>
    <property type="molecule type" value="Genomic_DNA"/>
</dbReference>
<evidence type="ECO:0000259" key="1">
    <source>
        <dbReference type="Pfam" id="PF01402"/>
    </source>
</evidence>
<organism evidence="2 3">
    <name type="scientific">Corynebacterium kroppenstedtii</name>
    <dbReference type="NCBI Taxonomy" id="161879"/>
    <lineage>
        <taxon>Bacteria</taxon>
        <taxon>Bacillati</taxon>
        <taxon>Actinomycetota</taxon>
        <taxon>Actinomycetes</taxon>
        <taxon>Mycobacteriales</taxon>
        <taxon>Corynebacteriaceae</taxon>
        <taxon>Corynebacterium</taxon>
    </lineage>
</organism>
<accession>A0A2W5SVR8</accession>